<sequence>MPRIPYLSSDLHEPAELVSAIRARRGGRLLHLDRMLLHSPAFARGWNAFLGAVRSELDLPARLRELAICAVAVLNGADYEFAHHAPEFLKAGGTQAQLAGVRRMAQEDPAPPLFNGVEVAVLRLTAEMTRQITVSDATFAEVRAALADEQQVVELVGIVAAYNMVSRFLVALHVSPEDSAGATR</sequence>
<keyword evidence="3" id="KW-1185">Reference proteome</keyword>
<dbReference type="Gene3D" id="1.20.1290.10">
    <property type="entry name" value="AhpD-like"/>
    <property type="match status" value="1"/>
</dbReference>
<proteinExistence type="predicted"/>
<organism evidence="2 3">
    <name type="scientific">Geoalkalibacter halelectricus</name>
    <dbReference type="NCBI Taxonomy" id="2847045"/>
    <lineage>
        <taxon>Bacteria</taxon>
        <taxon>Pseudomonadati</taxon>
        <taxon>Thermodesulfobacteriota</taxon>
        <taxon>Desulfuromonadia</taxon>
        <taxon>Desulfuromonadales</taxon>
        <taxon>Geoalkalibacteraceae</taxon>
        <taxon>Geoalkalibacter</taxon>
    </lineage>
</organism>
<feature type="domain" description="Carboxymuconolactone decarboxylase-like" evidence="1">
    <location>
        <begin position="40"/>
        <end position="108"/>
    </location>
</feature>
<dbReference type="Proteomes" id="UP001060414">
    <property type="component" value="Chromosome"/>
</dbReference>
<evidence type="ECO:0000259" key="1">
    <source>
        <dbReference type="Pfam" id="PF02627"/>
    </source>
</evidence>
<evidence type="ECO:0000313" key="2">
    <source>
        <dbReference type="EMBL" id="UWZ80367.1"/>
    </source>
</evidence>
<dbReference type="SUPFAM" id="SSF69118">
    <property type="entry name" value="AhpD-like"/>
    <property type="match status" value="1"/>
</dbReference>
<dbReference type="EMBL" id="CP092109">
    <property type="protein sequence ID" value="UWZ80367.1"/>
    <property type="molecule type" value="Genomic_DNA"/>
</dbReference>
<dbReference type="PANTHER" id="PTHR34846">
    <property type="entry name" value="4-CARBOXYMUCONOLACTONE DECARBOXYLASE FAMILY PROTEIN (AFU_ORTHOLOGUE AFUA_6G11590)"/>
    <property type="match status" value="1"/>
</dbReference>
<name>A0ABY5ZMH7_9BACT</name>
<evidence type="ECO:0000313" key="3">
    <source>
        <dbReference type="Proteomes" id="UP001060414"/>
    </source>
</evidence>
<gene>
    <name evidence="2" type="ORF">L9S41_02930</name>
</gene>
<dbReference type="Pfam" id="PF02627">
    <property type="entry name" value="CMD"/>
    <property type="match status" value="1"/>
</dbReference>
<dbReference type="InterPro" id="IPR003779">
    <property type="entry name" value="CMD-like"/>
</dbReference>
<dbReference type="RefSeq" id="WP_260748724.1">
    <property type="nucleotide sequence ID" value="NZ_CP092109.1"/>
</dbReference>
<dbReference type="PANTHER" id="PTHR34846:SF11">
    <property type="entry name" value="4-CARBOXYMUCONOLACTONE DECARBOXYLASE FAMILY PROTEIN (AFU_ORTHOLOGUE AFUA_6G11590)"/>
    <property type="match status" value="1"/>
</dbReference>
<protein>
    <submittedName>
        <fullName evidence="2">Carboxymuconolactone decarboxylase family protein</fullName>
    </submittedName>
</protein>
<reference evidence="2" key="1">
    <citation type="journal article" date="2022" name="Environ. Microbiol.">
        <title>Geoalkalibacter halelectricus SAP #1 sp. nov. possessing extracellular electron transfer and mineral#reducing capabilities from a haloalkaline environment.</title>
        <authorList>
            <person name="Yadav S."/>
            <person name="Singh R."/>
            <person name="Sundharam S.S."/>
            <person name="Chaudhary S."/>
            <person name="Krishnamurthi S."/>
            <person name="Patil S.A."/>
        </authorList>
    </citation>
    <scope>NUCLEOTIDE SEQUENCE</scope>
    <source>
        <strain evidence="2">SAP-1</strain>
    </source>
</reference>
<dbReference type="InterPro" id="IPR029032">
    <property type="entry name" value="AhpD-like"/>
</dbReference>
<accession>A0ABY5ZMH7</accession>